<feature type="non-terminal residue" evidence="1">
    <location>
        <position position="39"/>
    </location>
</feature>
<sequence length="39" mass="4153">MRFRRFLLGVAMVTATVLLFGATASAAEAPPSPHARLQP</sequence>
<organism evidence="1">
    <name type="scientific">marine sediment metagenome</name>
    <dbReference type="NCBI Taxonomy" id="412755"/>
    <lineage>
        <taxon>unclassified sequences</taxon>
        <taxon>metagenomes</taxon>
        <taxon>ecological metagenomes</taxon>
    </lineage>
</organism>
<evidence type="ECO:0000313" key="1">
    <source>
        <dbReference type="EMBL" id="GAG43212.1"/>
    </source>
</evidence>
<comment type="caution">
    <text evidence="1">The sequence shown here is derived from an EMBL/GenBank/DDBJ whole genome shotgun (WGS) entry which is preliminary data.</text>
</comment>
<dbReference type="EMBL" id="BARS01053831">
    <property type="protein sequence ID" value="GAG43212.1"/>
    <property type="molecule type" value="Genomic_DNA"/>
</dbReference>
<accession>X0Y7D9</accession>
<dbReference type="AlphaFoldDB" id="X0Y7D9"/>
<reference evidence="1" key="1">
    <citation type="journal article" date="2014" name="Front. Microbiol.">
        <title>High frequency of phylogenetically diverse reductive dehalogenase-homologous genes in deep subseafloor sedimentary metagenomes.</title>
        <authorList>
            <person name="Kawai M."/>
            <person name="Futagami T."/>
            <person name="Toyoda A."/>
            <person name="Takaki Y."/>
            <person name="Nishi S."/>
            <person name="Hori S."/>
            <person name="Arai W."/>
            <person name="Tsubouchi T."/>
            <person name="Morono Y."/>
            <person name="Uchiyama I."/>
            <person name="Ito T."/>
            <person name="Fujiyama A."/>
            <person name="Inagaki F."/>
            <person name="Takami H."/>
        </authorList>
    </citation>
    <scope>NUCLEOTIDE SEQUENCE</scope>
    <source>
        <strain evidence="1">Expedition CK06-06</strain>
    </source>
</reference>
<gene>
    <name evidence="1" type="ORF">S01H1_79803</name>
</gene>
<protein>
    <submittedName>
        <fullName evidence="1">Uncharacterized protein</fullName>
    </submittedName>
</protein>
<proteinExistence type="predicted"/>
<name>X0Y7D9_9ZZZZ</name>